<dbReference type="Gene3D" id="1.25.40.10">
    <property type="entry name" value="Tetratricopeptide repeat domain"/>
    <property type="match status" value="1"/>
</dbReference>
<sequence>MSDFLEEIDKYLDGAMSSEEKRTFEEKANLDATLAEELKLQRDMRSIYKDEEWIEGDKSILKGEEAKELGDFLKSKEAASIKETIKEVIDENRSNSGGRKFYFVGVAAAIAILLSIFIFSESKYDKLYAHYVELDNIPSLITRGEQENELVKKAQLFFEDQKYEEAIQSFSTYQSTNVKSIDPLTYIYTGVSYLEIRDFENALDQFELLEKSNTLHSKKANWYRVLVYLKQGDKEKLRETLKNISSDKNNYNFQKAKELIKKI</sequence>
<name>A0ABU5ZYH1_9FLAO</name>
<accession>A0ABU5ZYH1</accession>
<dbReference type="RefSeq" id="WP_324180961.1">
    <property type="nucleotide sequence ID" value="NZ_BAABAW010000020.1"/>
</dbReference>
<evidence type="ECO:0000313" key="2">
    <source>
        <dbReference type="EMBL" id="MEB3346939.1"/>
    </source>
</evidence>
<organism evidence="2 3">
    <name type="scientific">Aquimarina gracilis</name>
    <dbReference type="NCBI Taxonomy" id="874422"/>
    <lineage>
        <taxon>Bacteria</taxon>
        <taxon>Pseudomonadati</taxon>
        <taxon>Bacteroidota</taxon>
        <taxon>Flavobacteriia</taxon>
        <taxon>Flavobacteriales</taxon>
        <taxon>Flavobacteriaceae</taxon>
        <taxon>Aquimarina</taxon>
    </lineage>
</organism>
<keyword evidence="1" id="KW-1133">Transmembrane helix</keyword>
<keyword evidence="1" id="KW-0812">Transmembrane</keyword>
<dbReference type="Proteomes" id="UP001327027">
    <property type="component" value="Unassembled WGS sequence"/>
</dbReference>
<dbReference type="SUPFAM" id="SSF48452">
    <property type="entry name" value="TPR-like"/>
    <property type="match status" value="1"/>
</dbReference>
<dbReference type="EMBL" id="JAYKLX010000007">
    <property type="protein sequence ID" value="MEB3346939.1"/>
    <property type="molecule type" value="Genomic_DNA"/>
</dbReference>
<feature type="transmembrane region" description="Helical" evidence="1">
    <location>
        <begin position="101"/>
        <end position="119"/>
    </location>
</feature>
<evidence type="ECO:0000313" key="3">
    <source>
        <dbReference type="Proteomes" id="UP001327027"/>
    </source>
</evidence>
<protein>
    <recommendedName>
        <fullName evidence="4">Tetratricopeptide repeat protein</fullName>
    </recommendedName>
</protein>
<keyword evidence="3" id="KW-1185">Reference proteome</keyword>
<evidence type="ECO:0008006" key="4">
    <source>
        <dbReference type="Google" id="ProtNLM"/>
    </source>
</evidence>
<evidence type="ECO:0000256" key="1">
    <source>
        <dbReference type="SAM" id="Phobius"/>
    </source>
</evidence>
<comment type="caution">
    <text evidence="2">The sequence shown here is derived from an EMBL/GenBank/DDBJ whole genome shotgun (WGS) entry which is preliminary data.</text>
</comment>
<proteinExistence type="predicted"/>
<reference evidence="2 3" key="1">
    <citation type="journal article" date="2013" name="Int. J. Syst. Evol. Microbiol.">
        <title>Aquimarina gracilis sp. nov., isolated from the gut microflora of a mussel, Mytilus coruscus, and emended description of Aquimarina spongiae.</title>
        <authorList>
            <person name="Park S.C."/>
            <person name="Choe H.N."/>
            <person name="Baik K.S."/>
            <person name="Seong C.N."/>
        </authorList>
    </citation>
    <scope>NUCLEOTIDE SEQUENCE [LARGE SCALE GENOMIC DNA]</scope>
    <source>
        <strain evidence="2 3">PSC32</strain>
    </source>
</reference>
<keyword evidence="1" id="KW-0472">Membrane</keyword>
<dbReference type="InterPro" id="IPR011990">
    <property type="entry name" value="TPR-like_helical_dom_sf"/>
</dbReference>
<gene>
    <name evidence="2" type="ORF">U6A24_15805</name>
</gene>